<evidence type="ECO:0000256" key="6">
    <source>
        <dbReference type="ARBA" id="ARBA00023316"/>
    </source>
</evidence>
<protein>
    <submittedName>
        <fullName evidence="7">Aminodeoxychorismate lyase</fullName>
    </submittedName>
</protein>
<dbReference type="GO" id="GO:0016829">
    <property type="term" value="F:lyase activity"/>
    <property type="evidence" value="ECO:0007669"/>
    <property type="project" value="UniProtKB-KW"/>
</dbReference>
<dbReference type="InterPro" id="IPR003770">
    <property type="entry name" value="MLTG-like"/>
</dbReference>
<comment type="caution">
    <text evidence="7">The sequence shown here is derived from an EMBL/GenBank/DDBJ whole genome shotgun (WGS) entry which is preliminary data.</text>
</comment>
<accession>K1SCG3</accession>
<dbReference type="EMBL" id="AJWY01010567">
    <property type="protein sequence ID" value="EKC55183.1"/>
    <property type="molecule type" value="Genomic_DNA"/>
</dbReference>
<name>K1SCG3_9ZZZZ</name>
<keyword evidence="3" id="KW-1133">Transmembrane helix</keyword>
<evidence type="ECO:0000256" key="4">
    <source>
        <dbReference type="ARBA" id="ARBA00023136"/>
    </source>
</evidence>
<evidence type="ECO:0000313" key="7">
    <source>
        <dbReference type="EMBL" id="EKC55183.1"/>
    </source>
</evidence>
<reference evidence="7" key="1">
    <citation type="journal article" date="2013" name="Environ. Microbiol.">
        <title>Microbiota from the distal guts of lean and obese adolescents exhibit partial functional redundancy besides clear differences in community structure.</title>
        <authorList>
            <person name="Ferrer M."/>
            <person name="Ruiz A."/>
            <person name="Lanza F."/>
            <person name="Haange S.B."/>
            <person name="Oberbach A."/>
            <person name="Till H."/>
            <person name="Bargiela R."/>
            <person name="Campoy C."/>
            <person name="Segura M.T."/>
            <person name="Richter M."/>
            <person name="von Bergen M."/>
            <person name="Seifert J."/>
            <person name="Suarez A."/>
        </authorList>
    </citation>
    <scope>NUCLEOTIDE SEQUENCE</scope>
</reference>
<evidence type="ECO:0000256" key="1">
    <source>
        <dbReference type="ARBA" id="ARBA00022475"/>
    </source>
</evidence>
<feature type="non-terminal residue" evidence="7">
    <location>
        <position position="1"/>
    </location>
</feature>
<dbReference type="Pfam" id="PF02618">
    <property type="entry name" value="YceG"/>
    <property type="match status" value="1"/>
</dbReference>
<dbReference type="PANTHER" id="PTHR30518">
    <property type="entry name" value="ENDOLYTIC MUREIN TRANSGLYCOSYLASE"/>
    <property type="match status" value="1"/>
</dbReference>
<keyword evidence="5 7" id="KW-0456">Lyase</keyword>
<gene>
    <name evidence="7" type="ORF">LEA_15486</name>
</gene>
<keyword evidence="6" id="KW-0961">Cell wall biogenesis/degradation</keyword>
<keyword evidence="4" id="KW-0472">Membrane</keyword>
<keyword evidence="2" id="KW-0812">Transmembrane</keyword>
<evidence type="ECO:0000256" key="5">
    <source>
        <dbReference type="ARBA" id="ARBA00023239"/>
    </source>
</evidence>
<sequence length="101" mass="11579">LFPATYTFKKNSDPTAVIDKLVETFQSRFTDDMKAKAASMGRSVHEVLTVASIIEKEAYTPEQRTLISSVLYNRLNNKKNEAAMRRNGKILHRRYRASVSR</sequence>
<proteinExistence type="predicted"/>
<dbReference type="PANTHER" id="PTHR30518:SF2">
    <property type="entry name" value="ENDOLYTIC MUREIN TRANSGLYCOSYLASE"/>
    <property type="match status" value="1"/>
</dbReference>
<keyword evidence="1" id="KW-1003">Cell membrane</keyword>
<dbReference type="GO" id="GO:0071555">
    <property type="term" value="P:cell wall organization"/>
    <property type="evidence" value="ECO:0007669"/>
    <property type="project" value="UniProtKB-KW"/>
</dbReference>
<organism evidence="7">
    <name type="scientific">human gut metagenome</name>
    <dbReference type="NCBI Taxonomy" id="408170"/>
    <lineage>
        <taxon>unclassified sequences</taxon>
        <taxon>metagenomes</taxon>
        <taxon>organismal metagenomes</taxon>
    </lineage>
</organism>
<evidence type="ECO:0000256" key="2">
    <source>
        <dbReference type="ARBA" id="ARBA00022692"/>
    </source>
</evidence>
<evidence type="ECO:0000256" key="3">
    <source>
        <dbReference type="ARBA" id="ARBA00022989"/>
    </source>
</evidence>
<dbReference type="AlphaFoldDB" id="K1SCG3"/>